<sequence length="1636" mass="187574">EHHEETDPSPDPRCEEGKNTPAAPQFDQPSTPVQNKIDQLSRESESLPPAGELAEVESNNTTCCSEVGTLQEKADGMLSKPTAPSAPKEKQLEKFLEELGLDHHYKEKLSLSTLLRIDQKTFTDEPAKCNPDLPWYFLKKLMMVNVTARNVKYTPAHESNYEDHTDGFDDLDKSTHSGDTLNPLDIITALFLCSDGFVQQEMALKMSMCQFSVPLLLPNCDTKQCTLMLWAMRDIVKKYRPPSLLKSKGCIEERIVVSELPMISFVRLGECSLSKSEILNKLLSNSQQNHDTFVHRNMEGGDSPRKISNGLVEMAWYLPCGNKNMDVFSKPVAVANLRGDIASFETQFSFLCQTSAAVFVFFDALDSECELLTNQQHKAQIFLVGNRQSKDFKLDAVKKVATNLSLTKSNILLKDKHINDTNFVKDLREKVSNAFENTKVKRGIEKMADIAHEHGICVDEESPDCQTAKKNANAITAEIHDILRYKEAQLPLQGQLWKDLTRLEKEELRLRKVGSESIEEYKSRLNLKKKELRKEQNSHDMSKALTCFINAISSPGIERCYFLKWMRMNLDNVSREKLFDLREQYKDKCRNSENKKEIKEIEEKLSNSSLGTEHFFREMGQIYEASLSLPETEPARQQLQHLPKLCAELMLAGFPLELVDGEASNIPLRWVSDVLSQLNDLVSPKNKILVVTVLGVQSTGKSTLLNTMFGVQFAVSSGRCTRGAFMLLIKIDEDVRKDLNCDFMVIIDTEGLKSPELAQLDNSHEHDNELATLVVGLSDITIINIAMENSTEMKDILQIVVHAFLRMKEVGKKPKCQFVHQNVSDVSAHDKNMRDRKLLLQQLNEMTQAAAKMEKKKKYSSFNDVIEYSPDTGSWYIPGLWNGNPPMAPVNAGYSETVYELKKNIIHILGSCGSSADNILDFTEWMKSLWTAVKHENFLFSFRNSLVADAYMRLCTEFNKWEWEFKKEMYTWVTQAETRISNFSTPADKSNKSDMRELLMLLRSEALIELSEWETKLLGNLEQYFKETESHVDLVEGYRQEFANSAMSLRGEMERSVFNQLTAAADIRKGMTKLDRIKENHTKKLENKVCALIEECRKKNIKMKGEELDIEFDKMWTKTVNHLSCSELKVEDIFTSVSHRLRTNLRQKGSQANDLLSNKTLKECGRLPFKYTAEGMFKRHKDLFSKQSHTKAVQQTADSIITVCSEMMTDKKQRKSNYHDTYIEEILKMIDETLQNNQEVDITFEVSLKQHICADAARRFQKMHEDFIHENDPYRRLNENKERFRSDFKDVFHHVDQCQKEAEEFTDRCLKPAVEDFVNRSLGPDIIGEMRTSEQFSTRMSFQYSALLDLLSEDDFKKYLSFICSYENYVKNWILNKIVEHFSNGSTMFEEQHLQSCVNSINNAIQKAQTEKSGNLKSFVDVVCQELGDELVISQDALGKFMILNNANQEQFAHRLTECVKEMAQALREKFKETNIQTKLQNLQVNPQNELFNTLIGCGKQCPFCNAPCDAGGRAHKEHFTLLHRPQGLGRNRWDETQKLPIDLCSSSVNSDKCFRCSASNDVWHPYKSYREMYPDWKIPPDASLQASDYWKYVMAKFNDEFAAAYDAKPADIPPGWKEITKEQAEASLKESFSIK</sequence>
<dbReference type="InterPro" id="IPR030383">
    <property type="entry name" value="G_VLIG_dom"/>
</dbReference>
<evidence type="ECO:0000256" key="1">
    <source>
        <dbReference type="ARBA" id="ARBA00006828"/>
    </source>
</evidence>
<gene>
    <name evidence="5" type="ORF">JOQ06_012181</name>
</gene>
<comment type="similarity">
    <text evidence="1">Belongs to the TRAFAC class dynamin-like GTPase superfamily. Very large inducible GTPase (VLIG) family.</text>
</comment>
<evidence type="ECO:0000313" key="5">
    <source>
        <dbReference type="EMBL" id="KAJ4942315.1"/>
    </source>
</evidence>
<comment type="caution">
    <text evidence="5">The sequence shown here is derived from an EMBL/GenBank/DDBJ whole genome shotgun (WGS) entry which is preliminary data.</text>
</comment>
<reference evidence="5" key="1">
    <citation type="submission" date="2022-11" db="EMBL/GenBank/DDBJ databases">
        <title>Chromosome-level genome of Pogonophryne albipinna.</title>
        <authorList>
            <person name="Jo E."/>
        </authorList>
    </citation>
    <scope>NUCLEOTIDE SEQUENCE</scope>
    <source>
        <strain evidence="5">SGF0006</strain>
        <tissue evidence="5">Muscle</tissue>
    </source>
</reference>
<dbReference type="InterPro" id="IPR057365">
    <property type="entry name" value="URGCP"/>
</dbReference>
<feature type="domain" description="VLIG-type G" evidence="4">
    <location>
        <begin position="685"/>
        <end position="930"/>
    </location>
</feature>
<dbReference type="PANTHER" id="PTHR14819">
    <property type="entry name" value="GTP-BINDING"/>
    <property type="match status" value="1"/>
</dbReference>
<evidence type="ECO:0000313" key="6">
    <source>
        <dbReference type="Proteomes" id="UP001219934"/>
    </source>
</evidence>
<feature type="compositionally biased region" description="Basic and acidic residues" evidence="3">
    <location>
        <begin position="1"/>
        <end position="18"/>
    </location>
</feature>
<evidence type="ECO:0000256" key="3">
    <source>
        <dbReference type="SAM" id="MobiDB-lite"/>
    </source>
</evidence>
<evidence type="ECO:0000256" key="2">
    <source>
        <dbReference type="SAM" id="Coils"/>
    </source>
</evidence>
<feature type="compositionally biased region" description="Polar residues" evidence="3">
    <location>
        <begin position="27"/>
        <end position="38"/>
    </location>
</feature>
<organism evidence="5 6">
    <name type="scientific">Pogonophryne albipinna</name>
    <dbReference type="NCBI Taxonomy" id="1090488"/>
    <lineage>
        <taxon>Eukaryota</taxon>
        <taxon>Metazoa</taxon>
        <taxon>Chordata</taxon>
        <taxon>Craniata</taxon>
        <taxon>Vertebrata</taxon>
        <taxon>Euteleostomi</taxon>
        <taxon>Actinopterygii</taxon>
        <taxon>Neopterygii</taxon>
        <taxon>Teleostei</taxon>
        <taxon>Neoteleostei</taxon>
        <taxon>Acanthomorphata</taxon>
        <taxon>Eupercaria</taxon>
        <taxon>Perciformes</taxon>
        <taxon>Notothenioidei</taxon>
        <taxon>Pogonophryne</taxon>
    </lineage>
</organism>
<dbReference type="EMBL" id="JAPTMU010000006">
    <property type="protein sequence ID" value="KAJ4942315.1"/>
    <property type="molecule type" value="Genomic_DNA"/>
</dbReference>
<dbReference type="Pfam" id="PF25496">
    <property type="entry name" value="URGCP"/>
    <property type="match status" value="1"/>
</dbReference>
<dbReference type="Proteomes" id="UP001219934">
    <property type="component" value="Unassembled WGS sequence"/>
</dbReference>
<keyword evidence="2" id="KW-0175">Coiled coil</keyword>
<dbReference type="Gene3D" id="3.40.50.300">
    <property type="entry name" value="P-loop containing nucleotide triphosphate hydrolases"/>
    <property type="match status" value="1"/>
</dbReference>
<dbReference type="PROSITE" id="PS51717">
    <property type="entry name" value="G_VLIG"/>
    <property type="match status" value="1"/>
</dbReference>
<dbReference type="InterPro" id="IPR058641">
    <property type="entry name" value="GVIN1_dom"/>
</dbReference>
<proteinExistence type="inferred from homology"/>
<dbReference type="GO" id="GO:0005525">
    <property type="term" value="F:GTP binding"/>
    <property type="evidence" value="ECO:0007669"/>
    <property type="project" value="InterPro"/>
</dbReference>
<dbReference type="InterPro" id="IPR027417">
    <property type="entry name" value="P-loop_NTPase"/>
</dbReference>
<keyword evidence="6" id="KW-1185">Reference proteome</keyword>
<accession>A0AAD6BEZ2</accession>
<name>A0AAD6BEZ2_9TELE</name>
<protein>
    <recommendedName>
        <fullName evidence="4">VLIG-type G domain-containing protein</fullName>
    </recommendedName>
</protein>
<dbReference type="Pfam" id="PF25974">
    <property type="entry name" value="URGCP_9th"/>
    <property type="match status" value="1"/>
</dbReference>
<feature type="coiled-coil region" evidence="2">
    <location>
        <begin position="575"/>
        <end position="602"/>
    </location>
</feature>
<dbReference type="PANTHER" id="PTHR14819:SF9">
    <property type="entry name" value="UP-REGULATOR OF CELL PROLIFERATION-LIKE"/>
    <property type="match status" value="1"/>
</dbReference>
<dbReference type="SUPFAM" id="SSF52540">
    <property type="entry name" value="P-loop containing nucleoside triphosphate hydrolases"/>
    <property type="match status" value="1"/>
</dbReference>
<dbReference type="InterPro" id="IPR052986">
    <property type="entry name" value="VLIG_GTPase"/>
</dbReference>
<feature type="non-terminal residue" evidence="5">
    <location>
        <position position="1636"/>
    </location>
</feature>
<evidence type="ECO:0000259" key="4">
    <source>
        <dbReference type="PROSITE" id="PS51717"/>
    </source>
</evidence>
<feature type="region of interest" description="Disordered" evidence="3">
    <location>
        <begin position="1"/>
        <end position="59"/>
    </location>
</feature>
<dbReference type="Pfam" id="PF25683">
    <property type="entry name" value="URGCP_GTPase"/>
    <property type="match status" value="1"/>
</dbReference>